<keyword evidence="3" id="KW-1185">Reference proteome</keyword>
<dbReference type="KEGG" id="capn:CBG49_00065"/>
<sequence>MESVKKEYTVIIIKKVDKFLNSLSEPHYSAIKKAVYALADEPRPFGYTKLTGEDSYRIRVGDYRIIYNIFDDIVTVEVININHRREVYKRK</sequence>
<dbReference type="InterPro" id="IPR035093">
    <property type="entry name" value="RelE/ParE_toxin_dom_sf"/>
</dbReference>
<gene>
    <name evidence="2" type="ORF">CBG49_00065</name>
</gene>
<organism evidence="2 3">
    <name type="scientific">Capnocytophaga endodontalis</name>
    <dbReference type="NCBI Taxonomy" id="2708117"/>
    <lineage>
        <taxon>Bacteria</taxon>
        <taxon>Pseudomonadati</taxon>
        <taxon>Bacteroidota</taxon>
        <taxon>Flavobacteriia</taxon>
        <taxon>Flavobacteriales</taxon>
        <taxon>Flavobacteriaceae</taxon>
        <taxon>Capnocytophaga</taxon>
    </lineage>
</organism>
<dbReference type="Gene3D" id="3.30.2310.20">
    <property type="entry name" value="RelE-like"/>
    <property type="match status" value="1"/>
</dbReference>
<reference evidence="3" key="1">
    <citation type="submission" date="2017-06" db="EMBL/GenBank/DDBJ databases">
        <title>Complete genome sequence of Capnocytophaga sp. KCOM 1579 (=ChDC OS43) isolated from a human refractory periapical abscess lesion.</title>
        <authorList>
            <person name="Kook J.-K."/>
            <person name="Park S.-N."/>
            <person name="Lim Y.K."/>
            <person name="Roh H."/>
        </authorList>
    </citation>
    <scope>NUCLEOTIDE SEQUENCE [LARGE SCALE GENOMIC DNA]</scope>
    <source>
        <strain evidence="3">ChDC OS43</strain>
    </source>
</reference>
<dbReference type="PANTHER" id="PTHR38813">
    <property type="match status" value="1"/>
</dbReference>
<dbReference type="InterPro" id="IPR007712">
    <property type="entry name" value="RelE/ParE_toxin"/>
</dbReference>
<protein>
    <submittedName>
        <fullName evidence="2">Type II toxin-antitoxin system mRNA interferase toxin, RelE/StbE family</fullName>
    </submittedName>
</protein>
<name>A0A1Z4BK03_9FLAO</name>
<dbReference type="AlphaFoldDB" id="A0A1Z4BK03"/>
<accession>A0A1Z4BK03</accession>
<evidence type="ECO:0000256" key="1">
    <source>
        <dbReference type="ARBA" id="ARBA00022649"/>
    </source>
</evidence>
<proteinExistence type="predicted"/>
<keyword evidence="1" id="KW-1277">Toxin-antitoxin system</keyword>
<dbReference type="RefSeq" id="WP_002677841.1">
    <property type="nucleotide sequence ID" value="NZ_CP022022.1"/>
</dbReference>
<dbReference type="PANTHER" id="PTHR38813:SF1">
    <property type="entry name" value="TOXIN RELE1-RELATED"/>
    <property type="match status" value="1"/>
</dbReference>
<evidence type="ECO:0000313" key="2">
    <source>
        <dbReference type="EMBL" id="ASF41607.1"/>
    </source>
</evidence>
<dbReference type="Proteomes" id="UP000197007">
    <property type="component" value="Chromosome"/>
</dbReference>
<dbReference type="EMBL" id="CP022022">
    <property type="protein sequence ID" value="ASF41607.1"/>
    <property type="molecule type" value="Genomic_DNA"/>
</dbReference>
<dbReference type="SUPFAM" id="SSF143011">
    <property type="entry name" value="RelE-like"/>
    <property type="match status" value="1"/>
</dbReference>
<dbReference type="Pfam" id="PF05016">
    <property type="entry name" value="ParE_toxin"/>
    <property type="match status" value="1"/>
</dbReference>
<evidence type="ECO:0000313" key="3">
    <source>
        <dbReference type="Proteomes" id="UP000197007"/>
    </source>
</evidence>
<dbReference type="InterPro" id="IPR052747">
    <property type="entry name" value="TA_system_RelE_toxin"/>
</dbReference>